<dbReference type="InterPro" id="IPR027417">
    <property type="entry name" value="P-loop_NTPase"/>
</dbReference>
<name>A0ABU3B221_9ACTN</name>
<dbReference type="SMART" id="SM00028">
    <property type="entry name" value="TPR"/>
    <property type="match status" value="3"/>
</dbReference>
<evidence type="ECO:0000313" key="3">
    <source>
        <dbReference type="Proteomes" id="UP001180724"/>
    </source>
</evidence>
<evidence type="ECO:0000313" key="2">
    <source>
        <dbReference type="EMBL" id="MDT0616482.1"/>
    </source>
</evidence>
<dbReference type="Gene3D" id="3.40.50.300">
    <property type="entry name" value="P-loop containing nucleotide triphosphate hydrolases"/>
    <property type="match status" value="1"/>
</dbReference>
<reference evidence="2" key="1">
    <citation type="submission" date="2024-05" db="EMBL/GenBank/DDBJ databases">
        <title>30 novel species of actinomycetes from the DSMZ collection.</title>
        <authorList>
            <person name="Nouioui I."/>
        </authorList>
    </citation>
    <scope>NUCLEOTIDE SEQUENCE</scope>
    <source>
        <strain evidence="2">DSM 40712</strain>
    </source>
</reference>
<protein>
    <submittedName>
        <fullName evidence="2">Tetratricopeptide repeat protein</fullName>
    </submittedName>
</protein>
<dbReference type="InterPro" id="IPR011990">
    <property type="entry name" value="TPR-like_helical_dom_sf"/>
</dbReference>
<dbReference type="RefSeq" id="WP_311585962.1">
    <property type="nucleotide sequence ID" value="NZ_JAVRFH010000155.1"/>
</dbReference>
<dbReference type="Gene3D" id="1.25.40.10">
    <property type="entry name" value="Tetratricopeptide repeat domain"/>
    <property type="match status" value="2"/>
</dbReference>
<dbReference type="Pfam" id="PF13424">
    <property type="entry name" value="TPR_12"/>
    <property type="match status" value="1"/>
</dbReference>
<comment type="caution">
    <text evidence="2">The sequence shown here is derived from an EMBL/GenBank/DDBJ whole genome shotgun (WGS) entry which is preliminary data.</text>
</comment>
<organism evidence="2 3">
    <name type="scientific">Streptomyces lancefieldiae</name>
    <dbReference type="NCBI Taxonomy" id="3075520"/>
    <lineage>
        <taxon>Bacteria</taxon>
        <taxon>Bacillati</taxon>
        <taxon>Actinomycetota</taxon>
        <taxon>Actinomycetes</taxon>
        <taxon>Kitasatosporales</taxon>
        <taxon>Streptomycetaceae</taxon>
        <taxon>Streptomyces</taxon>
    </lineage>
</organism>
<dbReference type="SUPFAM" id="SSF52540">
    <property type="entry name" value="P-loop containing nucleoside triphosphate hydrolases"/>
    <property type="match status" value="1"/>
</dbReference>
<feature type="repeat" description="TPR" evidence="1">
    <location>
        <begin position="757"/>
        <end position="790"/>
    </location>
</feature>
<dbReference type="Proteomes" id="UP001180724">
    <property type="component" value="Unassembled WGS sequence"/>
</dbReference>
<keyword evidence="1" id="KW-0802">TPR repeat</keyword>
<gene>
    <name evidence="2" type="ORF">RM812_41065</name>
</gene>
<accession>A0ABU3B221</accession>
<dbReference type="PRINTS" id="PR00364">
    <property type="entry name" value="DISEASERSIST"/>
</dbReference>
<evidence type="ECO:0000256" key="1">
    <source>
        <dbReference type="PROSITE-ProRule" id="PRU00339"/>
    </source>
</evidence>
<dbReference type="InterPro" id="IPR019734">
    <property type="entry name" value="TPR_rpt"/>
</dbReference>
<dbReference type="PROSITE" id="PS50005">
    <property type="entry name" value="TPR"/>
    <property type="match status" value="1"/>
</dbReference>
<dbReference type="PANTHER" id="PTHR47691:SF3">
    <property type="entry name" value="HTH-TYPE TRANSCRIPTIONAL REGULATOR RV0890C-RELATED"/>
    <property type="match status" value="1"/>
</dbReference>
<proteinExistence type="predicted"/>
<sequence length="809" mass="88384">MSQHEEAINLFRKELDQLLRASKATLGELSRLASSGGHPVSTTTISAWRHGVQVPNKDAHRVFLAIVEAAGRKIAPGSAYTPRPMAWWDKLVTRLREERSKNKGGRPRSTAKAGATGVVVLPPRPERFTGRSDQLAEVMRHLEPAVDADAEVAAVSTVVGMASVGKTALALEAAHQAVARGWFPGGALFADLGGHTPNHHTDISTVVVDFLQALGVKDKDMPVGQDGRIRLWRTLLHDRATAHQPVLIVLDNALDAGPVKHLRPDPPHRMLVTSRYTLSALSAPRLALKPFTQQEAVTLLDTELRVSHPADTRVEIQEESAAELAGLCGYLPLALHIIIALLRDDPDRSLAEQAAALKDARNRLDLLEYSDNTDEHGRPLAVRAAFELSYQRLKDDEARTFRLLSCAPGADISMTSAHVLLGTEGAQRTLAVLLRAHLVEKRPKNRWAMHDLVRLYSGELGAQHADDDHREASLDRLLSYYTIMAEGAVPPDHDPFVLVRPFADAAAATKWLDEEEEVLLASALSPEARNRQHPARFAIALALSPYLSDRRKYQELLVLSQTALDVLTKELHIAARTMNPRKRVEIAHIASILVNLSIAQGALGQYDHALASVGKAIQLTTRSVSTAAVDQEGRRYTTMLYNLAGLLIEAGRSEEAKEVTNVAINTAWLLKDMRSAAFSGRMAGLAHRDLGELDDAREYLQVARAAFQTLGEVRAEAHTVSDLGVVYRLAEMFEEALAAFMECDELARAVGSRFLEAENLINIGLSHRDLGNLQKATEAFDRAIAIAQEVGSADIEETALLGRITVTGS</sequence>
<dbReference type="SUPFAM" id="SSF48452">
    <property type="entry name" value="TPR-like"/>
    <property type="match status" value="1"/>
</dbReference>
<dbReference type="EMBL" id="JAVRFH010000155">
    <property type="protein sequence ID" value="MDT0616482.1"/>
    <property type="molecule type" value="Genomic_DNA"/>
</dbReference>
<dbReference type="PANTHER" id="PTHR47691">
    <property type="entry name" value="REGULATOR-RELATED"/>
    <property type="match status" value="1"/>
</dbReference>
<keyword evidence="3" id="KW-1185">Reference proteome</keyword>